<feature type="compositionally biased region" description="Basic and acidic residues" evidence="1">
    <location>
        <begin position="383"/>
        <end position="394"/>
    </location>
</feature>
<dbReference type="EMBL" id="JAHQIW010006700">
    <property type="protein sequence ID" value="KAJ1369935.1"/>
    <property type="molecule type" value="Genomic_DNA"/>
</dbReference>
<dbReference type="Proteomes" id="UP001196413">
    <property type="component" value="Unassembled WGS sequence"/>
</dbReference>
<comment type="caution">
    <text evidence="2">The sequence shown here is derived from an EMBL/GenBank/DDBJ whole genome shotgun (WGS) entry which is preliminary data.</text>
</comment>
<feature type="compositionally biased region" description="Basic and acidic residues" evidence="1">
    <location>
        <begin position="54"/>
        <end position="69"/>
    </location>
</feature>
<evidence type="ECO:0000256" key="1">
    <source>
        <dbReference type="SAM" id="MobiDB-lite"/>
    </source>
</evidence>
<dbReference type="AlphaFoldDB" id="A0AAD5WHA7"/>
<evidence type="ECO:0000313" key="2">
    <source>
        <dbReference type="EMBL" id="KAJ1369935.1"/>
    </source>
</evidence>
<evidence type="ECO:0000313" key="3">
    <source>
        <dbReference type="Proteomes" id="UP001196413"/>
    </source>
</evidence>
<feature type="compositionally biased region" description="Basic and acidic residues" evidence="1">
    <location>
        <begin position="158"/>
        <end position="188"/>
    </location>
</feature>
<feature type="compositionally biased region" description="Low complexity" evidence="1">
    <location>
        <begin position="371"/>
        <end position="382"/>
    </location>
</feature>
<feature type="compositionally biased region" description="Basic and acidic residues" evidence="1">
    <location>
        <begin position="268"/>
        <end position="310"/>
    </location>
</feature>
<feature type="compositionally biased region" description="Basic and acidic residues" evidence="1">
    <location>
        <begin position="31"/>
        <end position="47"/>
    </location>
</feature>
<feature type="compositionally biased region" description="Basic and acidic residues" evidence="1">
    <location>
        <begin position="80"/>
        <end position="94"/>
    </location>
</feature>
<accession>A0AAD5WHA7</accession>
<name>A0AAD5WHA7_PARTN</name>
<feature type="compositionally biased region" description="Acidic residues" evidence="1">
    <location>
        <begin position="70"/>
        <end position="79"/>
    </location>
</feature>
<proteinExistence type="predicted"/>
<reference evidence="2" key="1">
    <citation type="submission" date="2021-06" db="EMBL/GenBank/DDBJ databases">
        <title>Parelaphostrongylus tenuis whole genome reference sequence.</title>
        <authorList>
            <person name="Garwood T.J."/>
            <person name="Larsen P.A."/>
            <person name="Fountain-Jones N.M."/>
            <person name="Garbe J.R."/>
            <person name="Macchietto M.G."/>
            <person name="Kania S.A."/>
            <person name="Gerhold R.W."/>
            <person name="Richards J.E."/>
            <person name="Wolf T.M."/>
        </authorList>
    </citation>
    <scope>NUCLEOTIDE SEQUENCE</scope>
    <source>
        <strain evidence="2">MNPRO001-30</strain>
        <tissue evidence="2">Meninges</tissue>
    </source>
</reference>
<feature type="compositionally biased region" description="Basic and acidic residues" evidence="1">
    <location>
        <begin position="359"/>
        <end position="369"/>
    </location>
</feature>
<gene>
    <name evidence="2" type="ORF">KIN20_031548</name>
</gene>
<feature type="compositionally biased region" description="Basic and acidic residues" evidence="1">
    <location>
        <begin position="327"/>
        <end position="340"/>
    </location>
</feature>
<feature type="compositionally biased region" description="Basic and acidic residues" evidence="1">
    <location>
        <begin position="244"/>
        <end position="253"/>
    </location>
</feature>
<feature type="compositionally biased region" description="Basic and acidic residues" evidence="1">
    <location>
        <begin position="126"/>
        <end position="136"/>
    </location>
</feature>
<feature type="compositionally biased region" description="Acidic residues" evidence="1">
    <location>
        <begin position="148"/>
        <end position="157"/>
    </location>
</feature>
<keyword evidence="3" id="KW-1185">Reference proteome</keyword>
<sequence>MSPMSYTCEDDSNVNTFVANGGYDSPTEKVSVTKEKSRDKDDSKVANEENSETESSHKIKEAEKAKIGEGENEQAENLDEAEHVEMAGNEHEIEVEGYGGNDVHSTGGAVKGEDEKKIADTNVIEKGGKDQKENIKKPKKKTGKEVGAEDESNDEDTEEKHAEEELENAGKGKPIEKTEENSEIDQTRKRALSRNMTGVAIVDIGESEQAENSDDSEDLKSKTNVDEVGTQGYGDNVHSSGDAVKGEAMKETIGKANMKKRGRNRNQSTEKPKEKVGEELIEQNDDKEASVEQEHGEKEDHKPQNDKTEEAIVDVGIGGQAEDSDETEHVKSADIEHEVEIEGSVGNNVPSSGDAIKGINEKKTTDKNSIKKSSSSSKNVKSSIEKIEATKEASSRLSEASDEESGITADNSERKSEEVENTNIVSKVNVPTDEGTTVQPSGVDEFPNGEGDQDEKQLQTANKNGKDSESTGRRRCYILKWDEIVKIFR</sequence>
<feature type="compositionally biased region" description="Acidic residues" evidence="1">
    <location>
        <begin position="205"/>
        <end position="217"/>
    </location>
</feature>
<organism evidence="2 3">
    <name type="scientific">Parelaphostrongylus tenuis</name>
    <name type="common">Meningeal worm</name>
    <dbReference type="NCBI Taxonomy" id="148309"/>
    <lineage>
        <taxon>Eukaryota</taxon>
        <taxon>Metazoa</taxon>
        <taxon>Ecdysozoa</taxon>
        <taxon>Nematoda</taxon>
        <taxon>Chromadorea</taxon>
        <taxon>Rhabditida</taxon>
        <taxon>Rhabditina</taxon>
        <taxon>Rhabditomorpha</taxon>
        <taxon>Strongyloidea</taxon>
        <taxon>Metastrongylidae</taxon>
        <taxon>Parelaphostrongylus</taxon>
    </lineage>
</organism>
<protein>
    <submittedName>
        <fullName evidence="2">Uncharacterized protein</fullName>
    </submittedName>
</protein>
<feature type="region of interest" description="Disordered" evidence="1">
    <location>
        <begin position="1"/>
        <end position="472"/>
    </location>
</feature>